<protein>
    <submittedName>
        <fullName evidence="1">Mug protein</fullName>
    </submittedName>
</protein>
<comment type="caution">
    <text evidence="1">The sequence shown here is derived from an EMBL/GenBank/DDBJ whole genome shotgun (WGS) entry which is preliminary data.</text>
</comment>
<name>J9D218_9ZZZZ</name>
<dbReference type="InterPro" id="IPR036895">
    <property type="entry name" value="Uracil-DNA_glycosylase-like_sf"/>
</dbReference>
<sequence length="103" mass="11290">RLLGNASDAALEVVEPTDVFALLRQLPECQAVVTTGQKATDTLVALLKVKQPPIGESVPFEFEGRAMRLYRMPSSSRAYPMKLEKKAAIYGSMLQDLGLLEPI</sequence>
<feature type="non-terminal residue" evidence="1">
    <location>
        <position position="1"/>
    </location>
</feature>
<organism evidence="1">
    <name type="scientific">gut metagenome</name>
    <dbReference type="NCBI Taxonomy" id="749906"/>
    <lineage>
        <taxon>unclassified sequences</taxon>
        <taxon>metagenomes</taxon>
        <taxon>organismal metagenomes</taxon>
    </lineage>
</organism>
<accession>J9D218</accession>
<dbReference type="EMBL" id="AMCI01001100">
    <property type="protein sequence ID" value="EJX06646.1"/>
    <property type="molecule type" value="Genomic_DNA"/>
</dbReference>
<evidence type="ECO:0000313" key="1">
    <source>
        <dbReference type="EMBL" id="EJX06646.1"/>
    </source>
</evidence>
<dbReference type="AlphaFoldDB" id="J9D218"/>
<dbReference type="SUPFAM" id="SSF52141">
    <property type="entry name" value="Uracil-DNA glycosylase-like"/>
    <property type="match status" value="1"/>
</dbReference>
<gene>
    <name evidence="1" type="ORF">EVA_05243</name>
</gene>
<reference evidence="1" key="1">
    <citation type="journal article" date="2012" name="PLoS ONE">
        <title>Gene sets for utilization of primary and secondary nutrition supplies in the distal gut of endangered iberian lynx.</title>
        <authorList>
            <person name="Alcaide M."/>
            <person name="Messina E."/>
            <person name="Richter M."/>
            <person name="Bargiela R."/>
            <person name="Peplies J."/>
            <person name="Huws S.A."/>
            <person name="Newbold C.J."/>
            <person name="Golyshin P.N."/>
            <person name="Simon M.A."/>
            <person name="Lopez G."/>
            <person name="Yakimov M.M."/>
            <person name="Ferrer M."/>
        </authorList>
    </citation>
    <scope>NUCLEOTIDE SEQUENCE</scope>
</reference>
<dbReference type="Gene3D" id="3.40.470.10">
    <property type="entry name" value="Uracil-DNA glycosylase-like domain"/>
    <property type="match status" value="1"/>
</dbReference>
<proteinExistence type="predicted"/>